<dbReference type="VEuPathDB" id="VectorBase:GPPI034855"/>
<evidence type="ECO:0000313" key="2">
    <source>
        <dbReference type="EnsemblMetazoa" id="GPPI034855-PA"/>
    </source>
</evidence>
<protein>
    <submittedName>
        <fullName evidence="2">Uncharacterized protein</fullName>
    </submittedName>
</protein>
<dbReference type="PANTHER" id="PTHR15901:SF16">
    <property type="entry name" value="TESTICULAR HAPLOID EXPRESSED GENE PROTEIN"/>
    <property type="match status" value="1"/>
</dbReference>
<dbReference type="EMBL" id="JXJN01016971">
    <property type="status" value="NOT_ANNOTATED_CDS"/>
    <property type="molecule type" value="Genomic_DNA"/>
</dbReference>
<accession>A0A1B0BMK0</accession>
<dbReference type="InterPro" id="IPR042401">
    <property type="entry name" value="SPMAP2-like"/>
</dbReference>
<dbReference type="EnsemblMetazoa" id="GPPI034855-RA">
    <property type="protein sequence ID" value="GPPI034855-PA"/>
    <property type="gene ID" value="GPPI034855"/>
</dbReference>
<reference evidence="3" key="1">
    <citation type="submission" date="2015-01" db="EMBL/GenBank/DDBJ databases">
        <authorList>
            <person name="Aksoy S."/>
            <person name="Warren W."/>
            <person name="Wilson R.K."/>
        </authorList>
    </citation>
    <scope>NUCLEOTIDE SEQUENCE [LARGE SCALE GENOMIC DNA]</scope>
    <source>
        <strain evidence="3">IAEA</strain>
    </source>
</reference>
<sequence>MHTTETRDDLYKKDFFKNYPNDSVKGKEAFKITNDIFPVDVKESPFTISRKALSAKASKRTRKLAQPKKFEIEHVRRDPYKVSEAALKAKPKQRTIELAQPKKYTDRFIY</sequence>
<keyword evidence="3" id="KW-1185">Reference proteome</keyword>
<organism evidence="2 3">
    <name type="scientific">Glossina palpalis gambiensis</name>
    <dbReference type="NCBI Taxonomy" id="67801"/>
    <lineage>
        <taxon>Eukaryota</taxon>
        <taxon>Metazoa</taxon>
        <taxon>Ecdysozoa</taxon>
        <taxon>Arthropoda</taxon>
        <taxon>Hexapoda</taxon>
        <taxon>Insecta</taxon>
        <taxon>Pterygota</taxon>
        <taxon>Neoptera</taxon>
        <taxon>Endopterygota</taxon>
        <taxon>Diptera</taxon>
        <taxon>Brachycera</taxon>
        <taxon>Muscomorpha</taxon>
        <taxon>Hippoboscoidea</taxon>
        <taxon>Glossinidae</taxon>
        <taxon>Glossina</taxon>
    </lineage>
</organism>
<dbReference type="SMART" id="SM00705">
    <property type="entry name" value="THEG"/>
    <property type="match status" value="2"/>
</dbReference>
<dbReference type="InterPro" id="IPR006623">
    <property type="entry name" value="THEG"/>
</dbReference>
<keyword evidence="1" id="KW-0677">Repeat</keyword>
<dbReference type="AlphaFoldDB" id="A0A1B0BMK0"/>
<evidence type="ECO:0000313" key="3">
    <source>
        <dbReference type="Proteomes" id="UP000092460"/>
    </source>
</evidence>
<dbReference type="Pfam" id="PF14912">
    <property type="entry name" value="THEG"/>
    <property type="match status" value="1"/>
</dbReference>
<evidence type="ECO:0000256" key="1">
    <source>
        <dbReference type="ARBA" id="ARBA00022737"/>
    </source>
</evidence>
<reference evidence="2" key="2">
    <citation type="submission" date="2020-05" db="UniProtKB">
        <authorList>
            <consortium name="EnsemblMetazoa"/>
        </authorList>
    </citation>
    <scope>IDENTIFICATION</scope>
    <source>
        <strain evidence="2">IAEA</strain>
    </source>
</reference>
<name>A0A1B0BMK0_9MUSC</name>
<proteinExistence type="predicted"/>
<dbReference type="PANTHER" id="PTHR15901">
    <property type="entry name" value="TESTICULAR HAPLOID EXPRESSED GENE PROTEIN"/>
    <property type="match status" value="1"/>
</dbReference>
<dbReference type="Proteomes" id="UP000092460">
    <property type="component" value="Unassembled WGS sequence"/>
</dbReference>